<feature type="compositionally biased region" description="Basic and acidic residues" evidence="2">
    <location>
        <begin position="188"/>
        <end position="201"/>
    </location>
</feature>
<dbReference type="PANTHER" id="PTHR31833">
    <property type="entry name" value="UPF0690 PROTEIN C1ORF52"/>
    <property type="match status" value="1"/>
</dbReference>
<proteinExistence type="inferred from homology"/>
<gene>
    <name evidence="3" type="ORF">UPYG_G00031980</name>
</gene>
<dbReference type="Pfam" id="PF15559">
    <property type="entry name" value="DUF4660"/>
    <property type="match status" value="1"/>
</dbReference>
<accession>A0ABD0XN07</accession>
<keyword evidence="4" id="KW-1185">Reference proteome</keyword>
<dbReference type="Proteomes" id="UP001557470">
    <property type="component" value="Unassembled WGS sequence"/>
</dbReference>
<sequence length="223" mass="24619">MADKKKPDSFHYFMSYDDLSDSSDSSDSDEEGHKTARGKGEGNASGSGNKSLQHAAKRAASGAPLPKPDDLFKSVSKPSFLYNPLNKQIDWESRAVKAPEEPAKEFKVWKTNAVPPPQTYATEAEKPKKGAPPGMDMAIKWSNIYEDNGDDAPQPHTGNAIFLPTEEQLSDSDDGGDKGSASAKKRRVESFQQKEKRKRDLGQATSDKSFVEEEKRILRQNVE</sequence>
<evidence type="ECO:0000256" key="2">
    <source>
        <dbReference type="SAM" id="MobiDB-lite"/>
    </source>
</evidence>
<dbReference type="InterPro" id="IPR029089">
    <property type="entry name" value="DUF4660"/>
</dbReference>
<feature type="region of interest" description="Disordered" evidence="2">
    <location>
        <begin position="16"/>
        <end position="77"/>
    </location>
</feature>
<feature type="compositionally biased region" description="Basic and acidic residues" evidence="2">
    <location>
        <begin position="31"/>
        <end position="40"/>
    </location>
</feature>
<dbReference type="AlphaFoldDB" id="A0ABD0XN07"/>
<reference evidence="3 4" key="1">
    <citation type="submission" date="2024-06" db="EMBL/GenBank/DDBJ databases">
        <authorList>
            <person name="Pan Q."/>
            <person name="Wen M."/>
            <person name="Jouanno E."/>
            <person name="Zahm M."/>
            <person name="Klopp C."/>
            <person name="Cabau C."/>
            <person name="Louis A."/>
            <person name="Berthelot C."/>
            <person name="Parey E."/>
            <person name="Roest Crollius H."/>
            <person name="Montfort J."/>
            <person name="Robinson-Rechavi M."/>
            <person name="Bouchez O."/>
            <person name="Lampietro C."/>
            <person name="Lopez Roques C."/>
            <person name="Donnadieu C."/>
            <person name="Postlethwait J."/>
            <person name="Bobe J."/>
            <person name="Verreycken H."/>
            <person name="Guiguen Y."/>
        </authorList>
    </citation>
    <scope>NUCLEOTIDE SEQUENCE [LARGE SCALE GENOMIC DNA]</scope>
    <source>
        <strain evidence="3">Up_M1</strain>
        <tissue evidence="3">Testis</tissue>
    </source>
</reference>
<protein>
    <recommendedName>
        <fullName evidence="5">CA052 protein</fullName>
    </recommendedName>
</protein>
<evidence type="ECO:0000256" key="1">
    <source>
        <dbReference type="ARBA" id="ARBA00008407"/>
    </source>
</evidence>
<feature type="compositionally biased region" description="Basic and acidic residues" evidence="2">
    <location>
        <begin position="209"/>
        <end position="223"/>
    </location>
</feature>
<feature type="compositionally biased region" description="Acidic residues" evidence="2">
    <location>
        <begin position="18"/>
        <end position="30"/>
    </location>
</feature>
<dbReference type="PANTHER" id="PTHR31833:SF2">
    <property type="entry name" value="UPF0690 PROTEIN C1ORF52"/>
    <property type="match status" value="1"/>
</dbReference>
<name>A0ABD0XN07_UMBPY</name>
<comment type="similarity">
    <text evidence="1">Belongs to the UPF0690 family.</text>
</comment>
<dbReference type="EMBL" id="JAGEUA010000001">
    <property type="protein sequence ID" value="KAL1022763.1"/>
    <property type="molecule type" value="Genomic_DNA"/>
</dbReference>
<evidence type="ECO:0000313" key="4">
    <source>
        <dbReference type="Proteomes" id="UP001557470"/>
    </source>
</evidence>
<evidence type="ECO:0008006" key="5">
    <source>
        <dbReference type="Google" id="ProtNLM"/>
    </source>
</evidence>
<feature type="region of interest" description="Disordered" evidence="2">
    <location>
        <begin position="115"/>
        <end position="223"/>
    </location>
</feature>
<evidence type="ECO:0000313" key="3">
    <source>
        <dbReference type="EMBL" id="KAL1022763.1"/>
    </source>
</evidence>
<comment type="caution">
    <text evidence="3">The sequence shown here is derived from an EMBL/GenBank/DDBJ whole genome shotgun (WGS) entry which is preliminary data.</text>
</comment>
<organism evidence="3 4">
    <name type="scientific">Umbra pygmaea</name>
    <name type="common">Eastern mudminnow</name>
    <dbReference type="NCBI Taxonomy" id="75934"/>
    <lineage>
        <taxon>Eukaryota</taxon>
        <taxon>Metazoa</taxon>
        <taxon>Chordata</taxon>
        <taxon>Craniata</taxon>
        <taxon>Vertebrata</taxon>
        <taxon>Euteleostomi</taxon>
        <taxon>Actinopterygii</taxon>
        <taxon>Neopterygii</taxon>
        <taxon>Teleostei</taxon>
        <taxon>Protacanthopterygii</taxon>
        <taxon>Esociformes</taxon>
        <taxon>Umbridae</taxon>
        <taxon>Umbra</taxon>
    </lineage>
</organism>